<dbReference type="GO" id="GO:0005829">
    <property type="term" value="C:cytosol"/>
    <property type="evidence" value="ECO:0007669"/>
    <property type="project" value="UniProtKB-ARBA"/>
</dbReference>
<dbReference type="InterPro" id="IPR006145">
    <property type="entry name" value="PsdUridine_synth_RsuA/RluA"/>
</dbReference>
<dbReference type="Pfam" id="PF00849">
    <property type="entry name" value="PseudoU_synth_2"/>
    <property type="match status" value="1"/>
</dbReference>
<dbReference type="AlphaFoldDB" id="A0A2W4VVQ5"/>
<evidence type="ECO:0000256" key="5">
    <source>
        <dbReference type="RuleBase" id="RU003887"/>
    </source>
</evidence>
<dbReference type="CDD" id="cd00165">
    <property type="entry name" value="S4"/>
    <property type="match status" value="1"/>
</dbReference>
<evidence type="ECO:0000313" key="8">
    <source>
        <dbReference type="Proteomes" id="UP000249081"/>
    </source>
</evidence>
<reference evidence="7 8" key="2">
    <citation type="submission" date="2018-06" db="EMBL/GenBank/DDBJ databases">
        <title>Metagenomic assembly of (sub)arctic Cyanobacteria and their associated microbiome from non-axenic cultures.</title>
        <authorList>
            <person name="Baurain D."/>
        </authorList>
    </citation>
    <scope>NUCLEOTIDE SEQUENCE [LARGE SCALE GENOMIC DNA]</scope>
    <source>
        <strain evidence="7">ULC041bin1</strain>
    </source>
</reference>
<dbReference type="InterPro" id="IPR018496">
    <property type="entry name" value="PsdUridine_synth_RsuA/RluB_CS"/>
</dbReference>
<dbReference type="InterPro" id="IPR050343">
    <property type="entry name" value="RsuA_PseudoU_synthase"/>
</dbReference>
<keyword evidence="3 5" id="KW-0413">Isomerase</keyword>
<comment type="similarity">
    <text evidence="1 5">Belongs to the pseudouridine synthase RsuA family.</text>
</comment>
<dbReference type="Gene3D" id="3.30.70.580">
    <property type="entry name" value="Pseudouridine synthase I, catalytic domain, N-terminal subdomain"/>
    <property type="match status" value="1"/>
</dbReference>
<dbReference type="InterPro" id="IPR002942">
    <property type="entry name" value="S4_RNA-bd"/>
</dbReference>
<dbReference type="CDD" id="cd02870">
    <property type="entry name" value="PseudoU_synth_RsuA_like"/>
    <property type="match status" value="1"/>
</dbReference>
<dbReference type="NCBIfam" id="TIGR00093">
    <property type="entry name" value="pseudouridine synthase"/>
    <property type="match status" value="1"/>
</dbReference>
<evidence type="ECO:0000256" key="3">
    <source>
        <dbReference type="ARBA" id="ARBA00023235"/>
    </source>
</evidence>
<evidence type="ECO:0000256" key="4">
    <source>
        <dbReference type="PROSITE-ProRule" id="PRU00182"/>
    </source>
</evidence>
<keyword evidence="2 4" id="KW-0694">RNA-binding</keyword>
<dbReference type="SUPFAM" id="SSF55120">
    <property type="entry name" value="Pseudouridine synthase"/>
    <property type="match status" value="1"/>
</dbReference>
<dbReference type="GO" id="GO:0120159">
    <property type="term" value="F:rRNA pseudouridine synthase activity"/>
    <property type="evidence" value="ECO:0007669"/>
    <property type="project" value="UniProtKB-ARBA"/>
</dbReference>
<comment type="caution">
    <text evidence="7">The sequence shown here is derived from an EMBL/GenBank/DDBJ whole genome shotgun (WGS) entry which is preliminary data.</text>
</comment>
<evidence type="ECO:0000256" key="1">
    <source>
        <dbReference type="ARBA" id="ARBA00008348"/>
    </source>
</evidence>
<evidence type="ECO:0000259" key="6">
    <source>
        <dbReference type="SMART" id="SM00363"/>
    </source>
</evidence>
<dbReference type="FunFam" id="3.10.290.10:FF:000003">
    <property type="entry name" value="Pseudouridine synthase"/>
    <property type="match status" value="1"/>
</dbReference>
<protein>
    <recommendedName>
        <fullName evidence="5">Pseudouridine synthase</fullName>
        <ecNumber evidence="5">5.4.99.-</ecNumber>
    </recommendedName>
</protein>
<gene>
    <name evidence="7" type="ORF">DCF17_18705</name>
</gene>
<dbReference type="InterPro" id="IPR020103">
    <property type="entry name" value="PsdUridine_synth_cat_dom_sf"/>
</dbReference>
<dbReference type="EMBL" id="QBMN01000169">
    <property type="protein sequence ID" value="PZO35407.1"/>
    <property type="molecule type" value="Genomic_DNA"/>
</dbReference>
<sequence length="261" mass="28583">MAERLQKILSQYGVASRRQAEELITTGQVQVNGAVAHLGQRADPQCDRIEVNHQPIQTNHRPVQHYLLLHKPLGMVSTCADPEGRPTVLSALAPDLHNIGIHPVGRLDAYSTGALLLTNDGNFTFRLTHPRHDVSKTYVVRLEGQVSPATLATWRQGIELDHRPTRPARVRVIAADNHYTKLEIILQEGRNRQIRRVAEALGHRVLELHRVAVGSVSLGRLDVGAYRALSSAEIEALLAESSVSSASLGHLPQPSASHSSS</sequence>
<name>A0A2W4VVQ5_9CYAN</name>
<feature type="domain" description="RNA-binding S4" evidence="6">
    <location>
        <begin position="3"/>
        <end position="68"/>
    </location>
</feature>
<dbReference type="GO" id="GO:0003723">
    <property type="term" value="F:RNA binding"/>
    <property type="evidence" value="ECO:0007669"/>
    <property type="project" value="UniProtKB-KW"/>
</dbReference>
<dbReference type="PROSITE" id="PS01149">
    <property type="entry name" value="PSI_RSU"/>
    <property type="match status" value="1"/>
</dbReference>
<proteinExistence type="inferred from homology"/>
<dbReference type="InterPro" id="IPR000748">
    <property type="entry name" value="PsdUridine_synth_RsuA/RluB/E/F"/>
</dbReference>
<dbReference type="Gene3D" id="3.30.70.1560">
    <property type="entry name" value="Alpha-L RNA-binding motif"/>
    <property type="match status" value="1"/>
</dbReference>
<dbReference type="FunFam" id="3.30.70.1560:FF:000001">
    <property type="entry name" value="Pseudouridine synthase"/>
    <property type="match status" value="1"/>
</dbReference>
<evidence type="ECO:0000256" key="2">
    <source>
        <dbReference type="ARBA" id="ARBA00022884"/>
    </source>
</evidence>
<dbReference type="GO" id="GO:0000455">
    <property type="term" value="P:enzyme-directed rRNA pseudouridine synthesis"/>
    <property type="evidence" value="ECO:0007669"/>
    <property type="project" value="UniProtKB-ARBA"/>
</dbReference>
<dbReference type="InterPro" id="IPR036986">
    <property type="entry name" value="S4_RNA-bd_sf"/>
</dbReference>
<dbReference type="InterPro" id="IPR020094">
    <property type="entry name" value="TruA/RsuA/RluB/E/F_N"/>
</dbReference>
<dbReference type="Pfam" id="PF01479">
    <property type="entry name" value="S4"/>
    <property type="match status" value="1"/>
</dbReference>
<dbReference type="PANTHER" id="PTHR47683:SF2">
    <property type="entry name" value="RNA-BINDING S4 DOMAIN-CONTAINING PROTEIN"/>
    <property type="match status" value="1"/>
</dbReference>
<accession>A0A2W4VVQ5</accession>
<dbReference type="Gene3D" id="3.10.290.10">
    <property type="entry name" value="RNA-binding S4 domain"/>
    <property type="match status" value="1"/>
</dbReference>
<dbReference type="PROSITE" id="PS50889">
    <property type="entry name" value="S4"/>
    <property type="match status" value="1"/>
</dbReference>
<evidence type="ECO:0000313" key="7">
    <source>
        <dbReference type="EMBL" id="PZO35407.1"/>
    </source>
</evidence>
<reference evidence="8" key="1">
    <citation type="submission" date="2018-04" db="EMBL/GenBank/DDBJ databases">
        <authorList>
            <person name="Cornet L."/>
        </authorList>
    </citation>
    <scope>NUCLEOTIDE SEQUENCE [LARGE SCALE GENOMIC DNA]</scope>
</reference>
<dbReference type="SMART" id="SM00363">
    <property type="entry name" value="S4"/>
    <property type="match status" value="1"/>
</dbReference>
<dbReference type="Proteomes" id="UP000249081">
    <property type="component" value="Unassembled WGS sequence"/>
</dbReference>
<dbReference type="EC" id="5.4.99.-" evidence="5"/>
<dbReference type="SUPFAM" id="SSF55174">
    <property type="entry name" value="Alpha-L RNA-binding motif"/>
    <property type="match status" value="1"/>
</dbReference>
<organism evidence="7 8">
    <name type="scientific">Shackletoniella antarctica</name>
    <dbReference type="NCBI Taxonomy" id="268115"/>
    <lineage>
        <taxon>Bacteria</taxon>
        <taxon>Bacillati</taxon>
        <taxon>Cyanobacteriota</taxon>
        <taxon>Cyanophyceae</taxon>
        <taxon>Oculatellales</taxon>
        <taxon>Oculatellaceae</taxon>
        <taxon>Shackletoniella</taxon>
    </lineage>
</organism>
<dbReference type="InterPro" id="IPR042092">
    <property type="entry name" value="PsdUridine_s_RsuA/RluB/E/F_cat"/>
</dbReference>
<dbReference type="PANTHER" id="PTHR47683">
    <property type="entry name" value="PSEUDOURIDINE SYNTHASE FAMILY PROTEIN-RELATED"/>
    <property type="match status" value="1"/>
</dbReference>